<sequence length="265" mass="28203">MTITLPALPSGVSWSVCLRDARSGRVLAEHGADQVVPTASIGKVFALIEAARRIVAGDLDPAEELGWDLDERVADSGLWHLLRQPALCLDDLCVLIGAVSDNLAANVVIRRLGLEPIAATTHALGLRDSALLDRARDERRPADPAALSRGRADELSDLMARLHRDEVIGAAVSARVRQWLAGTTDLSMVGGAFGLDPLAHRADERGVRLWSKTGTDPGVRADIGVVEASARTIAYAVLAHWDATGPDRRDDVLAAMRAIGTRIAG</sequence>
<dbReference type="OrthoDB" id="3673924at2"/>
<dbReference type="PANTHER" id="PTHR35333">
    <property type="entry name" value="BETA-LACTAMASE"/>
    <property type="match status" value="1"/>
</dbReference>
<proteinExistence type="predicted"/>
<dbReference type="GO" id="GO:0046677">
    <property type="term" value="P:response to antibiotic"/>
    <property type="evidence" value="ECO:0007669"/>
    <property type="project" value="InterPro"/>
</dbReference>
<evidence type="ECO:0000313" key="3">
    <source>
        <dbReference type="Proteomes" id="UP000316988"/>
    </source>
</evidence>
<feature type="domain" description="Beta-lactamase class A catalytic" evidence="1">
    <location>
        <begin position="15"/>
        <end position="238"/>
    </location>
</feature>
<dbReference type="RefSeq" id="WP_143912812.1">
    <property type="nucleotide sequence ID" value="NZ_VLNT01000004.1"/>
</dbReference>
<dbReference type="Proteomes" id="UP000316988">
    <property type="component" value="Unassembled WGS sequence"/>
</dbReference>
<evidence type="ECO:0000259" key="1">
    <source>
        <dbReference type="Pfam" id="PF13354"/>
    </source>
</evidence>
<keyword evidence="3" id="KW-1185">Reference proteome</keyword>
<dbReference type="EMBL" id="VLNT01000004">
    <property type="protein sequence ID" value="TSD64371.1"/>
    <property type="molecule type" value="Genomic_DNA"/>
</dbReference>
<dbReference type="AlphaFoldDB" id="A0A554SDE5"/>
<keyword evidence="2" id="KW-0378">Hydrolase</keyword>
<dbReference type="SUPFAM" id="SSF56601">
    <property type="entry name" value="beta-lactamase/transpeptidase-like"/>
    <property type="match status" value="1"/>
</dbReference>
<organism evidence="2 3">
    <name type="scientific">Aeromicrobium piscarium</name>
    <dbReference type="NCBI Taxonomy" id="2590901"/>
    <lineage>
        <taxon>Bacteria</taxon>
        <taxon>Bacillati</taxon>
        <taxon>Actinomycetota</taxon>
        <taxon>Actinomycetes</taxon>
        <taxon>Propionibacteriales</taxon>
        <taxon>Nocardioidaceae</taxon>
        <taxon>Aeromicrobium</taxon>
    </lineage>
</organism>
<dbReference type="GO" id="GO:0030655">
    <property type="term" value="P:beta-lactam antibiotic catabolic process"/>
    <property type="evidence" value="ECO:0007669"/>
    <property type="project" value="InterPro"/>
</dbReference>
<dbReference type="InterPro" id="IPR012338">
    <property type="entry name" value="Beta-lactam/transpept-like"/>
</dbReference>
<accession>A0A554SDE5</accession>
<evidence type="ECO:0000313" key="2">
    <source>
        <dbReference type="EMBL" id="TSD64371.1"/>
    </source>
</evidence>
<gene>
    <name evidence="2" type="ORF">FNM00_07480</name>
</gene>
<dbReference type="Pfam" id="PF13354">
    <property type="entry name" value="Beta-lactamase2"/>
    <property type="match status" value="1"/>
</dbReference>
<comment type="caution">
    <text evidence="2">The sequence shown here is derived from an EMBL/GenBank/DDBJ whole genome shotgun (WGS) entry which is preliminary data.</text>
</comment>
<dbReference type="PANTHER" id="PTHR35333:SF3">
    <property type="entry name" value="BETA-LACTAMASE-TYPE TRANSPEPTIDASE FOLD CONTAINING PROTEIN"/>
    <property type="match status" value="1"/>
</dbReference>
<dbReference type="GO" id="GO:0008800">
    <property type="term" value="F:beta-lactamase activity"/>
    <property type="evidence" value="ECO:0007669"/>
    <property type="project" value="InterPro"/>
</dbReference>
<dbReference type="InterPro" id="IPR000871">
    <property type="entry name" value="Beta-lactam_class-A"/>
</dbReference>
<dbReference type="Gene3D" id="3.40.710.10">
    <property type="entry name" value="DD-peptidase/beta-lactamase superfamily"/>
    <property type="match status" value="1"/>
</dbReference>
<reference evidence="2 3" key="1">
    <citation type="submission" date="2019-07" db="EMBL/GenBank/DDBJ databases">
        <authorList>
            <person name="Zhao L.H."/>
        </authorList>
    </citation>
    <scope>NUCLEOTIDE SEQUENCE [LARGE SCALE GENOMIC DNA]</scope>
    <source>
        <strain evidence="2 3">Co35</strain>
    </source>
</reference>
<protein>
    <submittedName>
        <fullName evidence="2">Serine hydrolase</fullName>
    </submittedName>
</protein>
<name>A0A554SDE5_9ACTN</name>
<dbReference type="InterPro" id="IPR045155">
    <property type="entry name" value="Beta-lactam_cat"/>
</dbReference>